<dbReference type="InterPro" id="IPR036134">
    <property type="entry name" value="Crypto/Photolyase_FAD-like_sf"/>
</dbReference>
<evidence type="ECO:0000256" key="4">
    <source>
        <dbReference type="PIRSR" id="PIRSR602081-2"/>
    </source>
</evidence>
<feature type="binding site" evidence="3">
    <location>
        <position position="235"/>
    </location>
    <ligand>
        <name>FAD</name>
        <dbReference type="ChEBI" id="CHEBI:57692"/>
    </ligand>
</feature>
<dbReference type="InterPro" id="IPR002081">
    <property type="entry name" value="Cryptochrome/DNA_photolyase_1"/>
</dbReference>
<sequence>MDRTLCLFRDDLRVTDNPALTAGLERLGSGGDVVALYVLEDSTPGLRPLGGAARWWLHGALEDLRRSLEQLGIPLLLRRGDSRRIVAETAEAARASRVHLTRRYGVAGQDVDSELMATLRRRGVAVEEWPGHLLHEPEDVATVSGEHYKVFTPFWRALRSRAVQEPLPAPRGGQGLQSVRHSLNGLGVSSGDLSRWELRPSSPDWAAGLREIWEPTERAALRHLEDFVDGGIERYASERDLPAAPATSGLSPFLRFGQISVRQVWHSGVRAGGTDREDFLSELAWREFHWHLLHHHPRMAEQNMRPTFDAYPWQSRRDAPELFRAWAQGRTGFPLVDAGQRELWRTGHMHNRVRMVSASLLVKNFGIDWREGEAWFWDTLVDADAASNPGNWQWVAGCGVDAAPYFRIFNPERQRQRFDPEGRYVARWVPELGSTEYPAPVVELQESRQEALAHYQSLG</sequence>
<feature type="site" description="Electron transfer via tryptophanyl radical" evidence="4">
    <location>
        <position position="369"/>
    </location>
</feature>
<comment type="similarity">
    <text evidence="5">Belongs to the DNA photolyase family.</text>
</comment>
<dbReference type="Gene3D" id="3.40.50.620">
    <property type="entry name" value="HUPs"/>
    <property type="match status" value="1"/>
</dbReference>
<dbReference type="GO" id="GO:0071949">
    <property type="term" value="F:FAD binding"/>
    <property type="evidence" value="ECO:0007669"/>
    <property type="project" value="TreeGrafter"/>
</dbReference>
<protein>
    <submittedName>
        <fullName evidence="7">Deoxyribodipyrimidine photo-lyase</fullName>
        <ecNumber evidence="7">4.1.99.3</ecNumber>
    </submittedName>
</protein>
<evidence type="ECO:0000313" key="8">
    <source>
        <dbReference type="Proteomes" id="UP000535437"/>
    </source>
</evidence>
<keyword evidence="7" id="KW-0456">Lyase</keyword>
<dbReference type="EC" id="4.1.99.3" evidence="7"/>
<proteinExistence type="inferred from homology"/>
<feature type="site" description="Electron transfer via tryptophanyl radical" evidence="4">
    <location>
        <position position="313"/>
    </location>
</feature>
<dbReference type="PRINTS" id="PR00147">
    <property type="entry name" value="DNAPHOTLYASE"/>
</dbReference>
<dbReference type="GO" id="GO:0009416">
    <property type="term" value="P:response to light stimulus"/>
    <property type="evidence" value="ECO:0007669"/>
    <property type="project" value="TreeGrafter"/>
</dbReference>
<dbReference type="SUPFAM" id="SSF52425">
    <property type="entry name" value="Cryptochrome/photolyase, N-terminal domain"/>
    <property type="match status" value="1"/>
</dbReference>
<organism evidence="7 8">
    <name type="scientific">Nesterenkonia xinjiangensis</name>
    <dbReference type="NCBI Taxonomy" id="225327"/>
    <lineage>
        <taxon>Bacteria</taxon>
        <taxon>Bacillati</taxon>
        <taxon>Actinomycetota</taxon>
        <taxon>Actinomycetes</taxon>
        <taxon>Micrococcales</taxon>
        <taxon>Micrococcaceae</taxon>
        <taxon>Nesterenkonia</taxon>
    </lineage>
</organism>
<comment type="cofactor">
    <cofactor evidence="3">
        <name>FAD</name>
        <dbReference type="ChEBI" id="CHEBI:57692"/>
    </cofactor>
    <text evidence="3">Binds 1 FAD per subunit.</text>
</comment>
<dbReference type="GO" id="GO:0003677">
    <property type="term" value="F:DNA binding"/>
    <property type="evidence" value="ECO:0007669"/>
    <property type="project" value="TreeGrafter"/>
</dbReference>
<dbReference type="InterPro" id="IPR036155">
    <property type="entry name" value="Crypto/Photolyase_N_sf"/>
</dbReference>
<dbReference type="Proteomes" id="UP000535437">
    <property type="component" value="Unassembled WGS sequence"/>
</dbReference>
<evidence type="ECO:0000256" key="3">
    <source>
        <dbReference type="PIRSR" id="PIRSR602081-1"/>
    </source>
</evidence>
<dbReference type="InterPro" id="IPR014729">
    <property type="entry name" value="Rossmann-like_a/b/a_fold"/>
</dbReference>
<dbReference type="PROSITE" id="PS51645">
    <property type="entry name" value="PHR_CRY_ALPHA_BETA"/>
    <property type="match status" value="1"/>
</dbReference>
<dbReference type="RefSeq" id="WP_179542300.1">
    <property type="nucleotide sequence ID" value="NZ_BAAALL010000001.1"/>
</dbReference>
<evidence type="ECO:0000259" key="6">
    <source>
        <dbReference type="PROSITE" id="PS51645"/>
    </source>
</evidence>
<feature type="domain" description="Photolyase/cryptochrome alpha/beta" evidence="6">
    <location>
        <begin position="2"/>
        <end position="134"/>
    </location>
</feature>
<comment type="caution">
    <text evidence="7">The sequence shown here is derived from an EMBL/GenBank/DDBJ whole genome shotgun (WGS) entry which is preliminary data.</text>
</comment>
<reference evidence="7 8" key="1">
    <citation type="submission" date="2020-07" db="EMBL/GenBank/DDBJ databases">
        <title>Sequencing the genomes of 1000 actinobacteria strains.</title>
        <authorList>
            <person name="Klenk H.-P."/>
        </authorList>
    </citation>
    <scope>NUCLEOTIDE SEQUENCE [LARGE SCALE GENOMIC DNA]</scope>
    <source>
        <strain evidence="7 8">DSM 15475</strain>
    </source>
</reference>
<accession>A0A7Z0K9R3</accession>
<keyword evidence="2 3" id="KW-0274">FAD</keyword>
<dbReference type="EMBL" id="JACCFY010000001">
    <property type="protein sequence ID" value="NYJ79024.1"/>
    <property type="molecule type" value="Genomic_DNA"/>
</dbReference>
<evidence type="ECO:0000313" key="7">
    <source>
        <dbReference type="EMBL" id="NYJ79024.1"/>
    </source>
</evidence>
<gene>
    <name evidence="7" type="ORF">HNR09_002435</name>
</gene>
<dbReference type="GO" id="GO:0003904">
    <property type="term" value="F:deoxyribodipyrimidine photo-lyase activity"/>
    <property type="evidence" value="ECO:0007669"/>
    <property type="project" value="UniProtKB-EC"/>
</dbReference>
<dbReference type="Gene3D" id="1.25.40.80">
    <property type="match status" value="1"/>
</dbReference>
<keyword evidence="5" id="KW-0157">Chromophore</keyword>
<evidence type="ECO:0000256" key="1">
    <source>
        <dbReference type="ARBA" id="ARBA00022630"/>
    </source>
</evidence>
<keyword evidence="1 3" id="KW-0285">Flavoprotein</keyword>
<dbReference type="PANTHER" id="PTHR11455:SF9">
    <property type="entry name" value="CRYPTOCHROME CIRCADIAN CLOCK 5 ISOFORM X1"/>
    <property type="match status" value="1"/>
</dbReference>
<feature type="site" description="Electron transfer via tryptophanyl radical" evidence="4">
    <location>
        <position position="392"/>
    </location>
</feature>
<dbReference type="SUPFAM" id="SSF48173">
    <property type="entry name" value="Cryptochrome/photolyase FAD-binding domain"/>
    <property type="match status" value="1"/>
</dbReference>
<dbReference type="Pfam" id="PF00875">
    <property type="entry name" value="DNA_photolyase"/>
    <property type="match status" value="1"/>
</dbReference>
<dbReference type="InterPro" id="IPR006050">
    <property type="entry name" value="DNA_photolyase_N"/>
</dbReference>
<evidence type="ECO:0000256" key="5">
    <source>
        <dbReference type="RuleBase" id="RU004182"/>
    </source>
</evidence>
<feature type="binding site" evidence="3">
    <location>
        <position position="279"/>
    </location>
    <ligand>
        <name>FAD</name>
        <dbReference type="ChEBI" id="CHEBI:57692"/>
    </ligand>
</feature>
<feature type="binding site" evidence="3">
    <location>
        <begin position="247"/>
        <end position="251"/>
    </location>
    <ligand>
        <name>FAD</name>
        <dbReference type="ChEBI" id="CHEBI:57692"/>
    </ligand>
</feature>
<dbReference type="Gene3D" id="1.10.579.10">
    <property type="entry name" value="DNA Cyclobutane Dipyrimidine Photolyase, subunit A, domain 3"/>
    <property type="match status" value="1"/>
</dbReference>
<dbReference type="AlphaFoldDB" id="A0A7Z0K9R3"/>
<dbReference type="Pfam" id="PF03441">
    <property type="entry name" value="FAD_binding_7"/>
    <property type="match status" value="1"/>
</dbReference>
<keyword evidence="8" id="KW-1185">Reference proteome</keyword>
<feature type="binding site" evidence="3">
    <location>
        <begin position="382"/>
        <end position="384"/>
    </location>
    <ligand>
        <name>FAD</name>
        <dbReference type="ChEBI" id="CHEBI:57692"/>
    </ligand>
</feature>
<dbReference type="PANTHER" id="PTHR11455">
    <property type="entry name" value="CRYPTOCHROME"/>
    <property type="match status" value="1"/>
</dbReference>
<dbReference type="InterPro" id="IPR005101">
    <property type="entry name" value="Cryptochr/Photolyase_FAD-bd"/>
</dbReference>
<name>A0A7Z0K9R3_9MICC</name>
<evidence type="ECO:0000256" key="2">
    <source>
        <dbReference type="ARBA" id="ARBA00022827"/>
    </source>
</evidence>